<feature type="compositionally biased region" description="Basic residues" evidence="1">
    <location>
        <begin position="29"/>
        <end position="41"/>
    </location>
</feature>
<gene>
    <name evidence="2" type="ORF">AVDCRST_MAG48-2189</name>
</gene>
<dbReference type="EMBL" id="CADCTS010000311">
    <property type="protein sequence ID" value="CAA9312966.1"/>
    <property type="molecule type" value="Genomic_DNA"/>
</dbReference>
<proteinExistence type="predicted"/>
<feature type="non-terminal residue" evidence="2">
    <location>
        <position position="1"/>
    </location>
</feature>
<feature type="region of interest" description="Disordered" evidence="1">
    <location>
        <begin position="1"/>
        <end position="49"/>
    </location>
</feature>
<name>A0A6J4KS60_9ACTN</name>
<sequence>GCPANRAPRVRRGMVPRPLPQRPADRKPHHDGRPRHARPARRPAIAERL</sequence>
<organism evidence="2">
    <name type="scientific">uncultured Friedmanniella sp</name>
    <dbReference type="NCBI Taxonomy" id="335381"/>
    <lineage>
        <taxon>Bacteria</taxon>
        <taxon>Bacillati</taxon>
        <taxon>Actinomycetota</taxon>
        <taxon>Actinomycetes</taxon>
        <taxon>Propionibacteriales</taxon>
        <taxon>Nocardioidaceae</taxon>
        <taxon>Friedmanniella</taxon>
        <taxon>environmental samples</taxon>
    </lineage>
</organism>
<accession>A0A6J4KS60</accession>
<evidence type="ECO:0000313" key="2">
    <source>
        <dbReference type="EMBL" id="CAA9312966.1"/>
    </source>
</evidence>
<feature type="non-terminal residue" evidence="2">
    <location>
        <position position="49"/>
    </location>
</feature>
<evidence type="ECO:0000256" key="1">
    <source>
        <dbReference type="SAM" id="MobiDB-lite"/>
    </source>
</evidence>
<protein>
    <submittedName>
        <fullName evidence="2">Uncharacterized protein</fullName>
    </submittedName>
</protein>
<reference evidence="2" key="1">
    <citation type="submission" date="2020-02" db="EMBL/GenBank/DDBJ databases">
        <authorList>
            <person name="Meier V. D."/>
        </authorList>
    </citation>
    <scope>NUCLEOTIDE SEQUENCE</scope>
    <source>
        <strain evidence="2">AVDCRST_MAG48</strain>
    </source>
</reference>
<dbReference type="AlphaFoldDB" id="A0A6J4KS60"/>